<comment type="caution">
    <text evidence="3">The sequence shown here is derived from an EMBL/GenBank/DDBJ whole genome shotgun (WGS) entry which is preliminary data.</text>
</comment>
<keyword evidence="2" id="KW-1133">Transmembrane helix</keyword>
<feature type="transmembrane region" description="Helical" evidence="2">
    <location>
        <begin position="41"/>
        <end position="62"/>
    </location>
</feature>
<gene>
    <name evidence="3" type="ORF">Kpho01_65890</name>
</gene>
<name>A0A9W6PPJ9_9ACTN</name>
<sequence>MTENPDDLSRILRHAAADAPPPRTDPQRTIALVRRRRRNRAFLLGSTAALAAAAVAGVLSSLPGHDGPVSAAPGALGPASSCGAPLPADVDLRPPAAVALGISGVHKRTAQEPPSVEVSVSTDREVKVVPTGVIEMQVLVLHDGKVVDRIGGTSLPQGAPSDAAVPAIGRQWQVSPTALHVEQVAPDARTRCPNVDWTQIWASPADYQLVAVMSEPRVYDTDGPLPVSTTDPADPVIMSGQQPLGR</sequence>
<evidence type="ECO:0000313" key="3">
    <source>
        <dbReference type="EMBL" id="GLW58578.1"/>
    </source>
</evidence>
<dbReference type="Proteomes" id="UP001165143">
    <property type="component" value="Unassembled WGS sequence"/>
</dbReference>
<reference evidence="3" key="1">
    <citation type="submission" date="2023-02" db="EMBL/GenBank/DDBJ databases">
        <title>Kitasatospora phosalacinea NBRC 14362.</title>
        <authorList>
            <person name="Ichikawa N."/>
            <person name="Sato H."/>
            <person name="Tonouchi N."/>
        </authorList>
    </citation>
    <scope>NUCLEOTIDE SEQUENCE</scope>
    <source>
        <strain evidence="3">NBRC 14362</strain>
    </source>
</reference>
<evidence type="ECO:0000256" key="2">
    <source>
        <dbReference type="SAM" id="Phobius"/>
    </source>
</evidence>
<organism evidence="3 4">
    <name type="scientific">Kitasatospora phosalacinea</name>
    <dbReference type="NCBI Taxonomy" id="2065"/>
    <lineage>
        <taxon>Bacteria</taxon>
        <taxon>Bacillati</taxon>
        <taxon>Actinomycetota</taxon>
        <taxon>Actinomycetes</taxon>
        <taxon>Kitasatosporales</taxon>
        <taxon>Streptomycetaceae</taxon>
        <taxon>Kitasatospora</taxon>
    </lineage>
</organism>
<dbReference type="RefSeq" id="WP_033253784.1">
    <property type="nucleotide sequence ID" value="NZ_BSRX01000055.1"/>
</dbReference>
<dbReference type="AlphaFoldDB" id="A0A9W6PPJ9"/>
<evidence type="ECO:0000256" key="1">
    <source>
        <dbReference type="SAM" id="MobiDB-lite"/>
    </source>
</evidence>
<feature type="region of interest" description="Disordered" evidence="1">
    <location>
        <begin position="222"/>
        <end position="246"/>
    </location>
</feature>
<keyword evidence="2" id="KW-0472">Membrane</keyword>
<proteinExistence type="predicted"/>
<dbReference type="EMBL" id="BSRX01000055">
    <property type="protein sequence ID" value="GLW58578.1"/>
    <property type="molecule type" value="Genomic_DNA"/>
</dbReference>
<keyword evidence="2" id="KW-0812">Transmembrane</keyword>
<protein>
    <submittedName>
        <fullName evidence="3">Uncharacterized protein</fullName>
    </submittedName>
</protein>
<evidence type="ECO:0000313" key="4">
    <source>
        <dbReference type="Proteomes" id="UP001165143"/>
    </source>
</evidence>
<accession>A0A9W6PPJ9</accession>
<feature type="region of interest" description="Disordered" evidence="1">
    <location>
        <begin position="1"/>
        <end position="26"/>
    </location>
</feature>